<evidence type="ECO:0000313" key="3">
    <source>
        <dbReference type="EMBL" id="KHE90963.1"/>
    </source>
</evidence>
<feature type="coiled-coil region" evidence="1">
    <location>
        <begin position="29"/>
        <end position="70"/>
    </location>
</feature>
<feature type="compositionally biased region" description="Basic and acidic residues" evidence="2">
    <location>
        <begin position="215"/>
        <end position="233"/>
    </location>
</feature>
<dbReference type="Gene3D" id="1.10.287.1490">
    <property type="match status" value="1"/>
</dbReference>
<organism evidence="3 4">
    <name type="scientific">Candidatus Scalindua brodae</name>
    <dbReference type="NCBI Taxonomy" id="237368"/>
    <lineage>
        <taxon>Bacteria</taxon>
        <taxon>Pseudomonadati</taxon>
        <taxon>Planctomycetota</taxon>
        <taxon>Candidatus Brocadiia</taxon>
        <taxon>Candidatus Brocadiales</taxon>
        <taxon>Candidatus Scalinduaceae</taxon>
        <taxon>Candidatus Scalindua</taxon>
    </lineage>
</organism>
<gene>
    <name evidence="3" type="ORF">SCABRO_03264</name>
</gene>
<comment type="caution">
    <text evidence="3">The sequence shown here is derived from an EMBL/GenBank/DDBJ whole genome shotgun (WGS) entry which is preliminary data.</text>
</comment>
<dbReference type="EMBL" id="JRYO01000225">
    <property type="protein sequence ID" value="KHE90963.1"/>
    <property type="molecule type" value="Genomic_DNA"/>
</dbReference>
<feature type="region of interest" description="Disordered" evidence="2">
    <location>
        <begin position="214"/>
        <end position="233"/>
    </location>
</feature>
<protein>
    <submittedName>
        <fullName evidence="3">Uncharacterized protein</fullName>
    </submittedName>
</protein>
<keyword evidence="1" id="KW-0175">Coiled coil</keyword>
<dbReference type="Proteomes" id="UP000030652">
    <property type="component" value="Unassembled WGS sequence"/>
</dbReference>
<evidence type="ECO:0000313" key="4">
    <source>
        <dbReference type="Proteomes" id="UP000030652"/>
    </source>
</evidence>
<reference evidence="3 4" key="1">
    <citation type="submission" date="2014-10" db="EMBL/GenBank/DDBJ databases">
        <title>Draft genome of anammox bacterium scalindua brodae, obtained using differential coverage binning of sequence data from two enrichment reactors.</title>
        <authorList>
            <person name="Speth D.R."/>
            <person name="Russ L."/>
            <person name="Kartal B."/>
            <person name="Op den Camp H.J."/>
            <person name="Dutilh B.E."/>
            <person name="Jetten M.S."/>
        </authorList>
    </citation>
    <scope>NUCLEOTIDE SEQUENCE [LARGE SCALE GENOMIC DNA]</scope>
    <source>
        <strain evidence="3">RU1</strain>
    </source>
</reference>
<evidence type="ECO:0000256" key="2">
    <source>
        <dbReference type="SAM" id="MobiDB-lite"/>
    </source>
</evidence>
<sequence>MKKLLIICTFTLTFFFSEPIAFSDILKDLQKFQQSLGDWVTQIDELNNRISNLEKDKASKEKQAAEFSQSMANIENLLSNMDAKVERVANLSSVEGVKEIVKSFEGTLNVFKKRFSELANRIEDEEVKTAVLERMYQTANKPLDTLMRALDEQKSVISKLGERLATQEELILTMKESLQKQVSPDESLVTGIEELNARLSKIESGTLVQVVTEQGKNEEAKQAATPADEHRETNEEVKLAAAPAVQDEKPQADIKKTDLIGIGDGFFIKNIKLEPFGSSSQISGEIMNKSDRDHGMIDFKARAYDKENAPLGSQGFSIYGFNKGTTKPFEEIIVGVLSKKISKYSIYPAKMPLVSDTGESTVKIIEIEKAVAKAETKGR</sequence>
<evidence type="ECO:0000256" key="1">
    <source>
        <dbReference type="SAM" id="Coils"/>
    </source>
</evidence>
<dbReference type="AlphaFoldDB" id="A0A0B0EIL1"/>
<proteinExistence type="predicted"/>
<dbReference type="eggNOG" id="ENOG50341XX">
    <property type="taxonomic scope" value="Bacteria"/>
</dbReference>
<accession>A0A0B0EIL1</accession>
<name>A0A0B0EIL1_9BACT</name>